<dbReference type="Proteomes" id="UP000262230">
    <property type="component" value="Segment"/>
</dbReference>
<proteinExistence type="predicted"/>
<evidence type="ECO:0000313" key="6">
    <source>
        <dbReference type="EMBL" id="AXQ63296.1"/>
    </source>
</evidence>
<dbReference type="EMBL" id="MH651172">
    <property type="protein sequence ID" value="AXQ63296.1"/>
    <property type="molecule type" value="Genomic_DNA"/>
</dbReference>
<dbReference type="Gene3D" id="3.10.350.10">
    <property type="entry name" value="LysM domain"/>
    <property type="match status" value="1"/>
</dbReference>
<keyword evidence="2" id="KW-0081">Bacteriolytic enzyme</keyword>
<dbReference type="Gene3D" id="3.40.80.10">
    <property type="entry name" value="Peptidoglycan recognition protein-like"/>
    <property type="match status" value="1"/>
</dbReference>
<dbReference type="GO" id="GO:0042742">
    <property type="term" value="P:defense response to bacterium"/>
    <property type="evidence" value="ECO:0007669"/>
    <property type="project" value="UniProtKB-KW"/>
</dbReference>
<name>A0A385DV03_9CAUD</name>
<evidence type="ECO:0000313" key="7">
    <source>
        <dbReference type="Proteomes" id="UP000262230"/>
    </source>
</evidence>
<keyword evidence="1" id="KW-0929">Antimicrobial</keyword>
<dbReference type="InterPro" id="IPR018392">
    <property type="entry name" value="LysM"/>
</dbReference>
<dbReference type="InterPro" id="IPR036505">
    <property type="entry name" value="Amidase/PGRP_sf"/>
</dbReference>
<dbReference type="GeneID" id="55611005"/>
<dbReference type="InterPro" id="IPR036779">
    <property type="entry name" value="LysM_dom_sf"/>
</dbReference>
<keyword evidence="3" id="KW-0175">Coiled coil</keyword>
<dbReference type="GO" id="GO:0008745">
    <property type="term" value="F:N-acetylmuramoyl-L-alanine amidase activity"/>
    <property type="evidence" value="ECO:0007669"/>
    <property type="project" value="InterPro"/>
</dbReference>
<protein>
    <submittedName>
        <fullName evidence="6">LysM-like endolysin</fullName>
    </submittedName>
</protein>
<sequence length="337" mass="36315">MATPMTATQIVAQLKKWGVPYKEYKDWKNHNRNHMGAWGPVNGFMVHHTGSDSKDQRELLYAGISGLPGPLCHFGLAQDGTVHLVGWGRANHAGSGDPDVLKAVIDESYGANPPVDNQSSVDGNARFYGVEIWYSGSHAMSAAQYATLRKLASAICDFHGWSEKSVIGHGEWGSPGKWDPGISSGKMMDMAKVRADVKSTLGGSKTPDPVPSKPADSASTHTVVKGETLWAIASKYKVSVDNLKKWNNLKSESLDVGQKLVVKAPASTGGTATVAKKDATYKSVWDLDASTPPKGHETTANPTWAPMSILRGIYENLETLSKKVDELSKKIDALESK</sequence>
<evidence type="ECO:0000256" key="3">
    <source>
        <dbReference type="SAM" id="Coils"/>
    </source>
</evidence>
<dbReference type="PANTHER" id="PTHR33734:SF22">
    <property type="entry name" value="MEMBRANE-BOUND LYTIC MUREIN TRANSGLYCOSYLASE D"/>
    <property type="match status" value="1"/>
</dbReference>
<dbReference type="SMART" id="SM00257">
    <property type="entry name" value="LysM"/>
    <property type="match status" value="1"/>
</dbReference>
<dbReference type="CDD" id="cd06583">
    <property type="entry name" value="PGRP"/>
    <property type="match status" value="1"/>
</dbReference>
<dbReference type="InterPro" id="IPR002502">
    <property type="entry name" value="Amidase_domain"/>
</dbReference>
<organism evidence="6 7">
    <name type="scientific">Streptomyces phage Comrade</name>
    <dbReference type="NCBI Taxonomy" id="2301714"/>
    <lineage>
        <taxon>Viruses</taxon>
        <taxon>Duplodnaviria</taxon>
        <taxon>Heunggongvirae</taxon>
        <taxon>Uroviricota</taxon>
        <taxon>Caudoviricetes</taxon>
        <taxon>Stanwilliamsviridae</taxon>
        <taxon>Loccivirinae</taxon>
        <taxon>Gilsonvirus</taxon>
        <taxon>Gilsonvirus comrade</taxon>
    </lineage>
</organism>
<dbReference type="GO" id="GO:0001897">
    <property type="term" value="P:symbiont-mediated cytolysis of host cell"/>
    <property type="evidence" value="ECO:0007669"/>
    <property type="project" value="UniProtKB-ARBA"/>
</dbReference>
<feature type="coiled-coil region" evidence="3">
    <location>
        <begin position="310"/>
        <end position="337"/>
    </location>
</feature>
<dbReference type="Pfam" id="PF01476">
    <property type="entry name" value="LysM"/>
    <property type="match status" value="1"/>
</dbReference>
<evidence type="ECO:0000256" key="1">
    <source>
        <dbReference type="ARBA" id="ARBA00022529"/>
    </source>
</evidence>
<dbReference type="SUPFAM" id="SSF55846">
    <property type="entry name" value="N-acetylmuramoyl-L-alanine amidase-like"/>
    <property type="match status" value="1"/>
</dbReference>
<evidence type="ECO:0000256" key="2">
    <source>
        <dbReference type="ARBA" id="ARBA00022638"/>
    </source>
</evidence>
<dbReference type="PROSITE" id="PS51782">
    <property type="entry name" value="LYSM"/>
    <property type="match status" value="1"/>
</dbReference>
<evidence type="ECO:0000256" key="4">
    <source>
        <dbReference type="SAM" id="MobiDB-lite"/>
    </source>
</evidence>
<dbReference type="GO" id="GO:0008932">
    <property type="term" value="F:lytic endotransglycosylase activity"/>
    <property type="evidence" value="ECO:0007669"/>
    <property type="project" value="TreeGrafter"/>
</dbReference>
<feature type="domain" description="LysM" evidence="5">
    <location>
        <begin position="219"/>
        <end position="262"/>
    </location>
</feature>
<dbReference type="PANTHER" id="PTHR33734">
    <property type="entry name" value="LYSM DOMAIN-CONTAINING GPI-ANCHORED PROTEIN 2"/>
    <property type="match status" value="1"/>
</dbReference>
<feature type="region of interest" description="Disordered" evidence="4">
    <location>
        <begin position="199"/>
        <end position="219"/>
    </location>
</feature>
<evidence type="ECO:0000259" key="5">
    <source>
        <dbReference type="PROSITE" id="PS51782"/>
    </source>
</evidence>
<dbReference type="CDD" id="cd00118">
    <property type="entry name" value="LysM"/>
    <property type="match status" value="1"/>
</dbReference>
<gene>
    <name evidence="6" type="primary">22</name>
    <name evidence="6" type="ORF">SEA_COMRADE_22</name>
</gene>
<dbReference type="Pfam" id="PF01510">
    <property type="entry name" value="Amidase_2"/>
    <property type="match status" value="1"/>
</dbReference>
<accession>A0A385DV03</accession>
<keyword evidence="7" id="KW-1185">Reference proteome</keyword>
<reference evidence="6 7" key="1">
    <citation type="submission" date="2018-07" db="EMBL/GenBank/DDBJ databases">
        <authorList>
            <person name="Khadka D."/>
            <person name="Jones J."/>
            <person name="Carrillo K."/>
            <person name="Beckwith M.D."/>
            <person name="Griffiths E.C."/>
            <person name="LeFan V.M."/>
            <person name="Nayek S."/>
            <person name="Layton S.R."/>
            <person name="Kim T."/>
            <person name="Hughes L."/>
            <person name="Garlena R.A."/>
            <person name="Russell D.A."/>
            <person name="Pope W.H."/>
            <person name="Jacobs-Sera D."/>
            <person name="Hatfull G.F."/>
        </authorList>
    </citation>
    <scope>NUCLEOTIDE SEQUENCE [LARGE SCALE GENOMIC DNA]</scope>
</reference>
<dbReference type="KEGG" id="vg:55611005"/>
<dbReference type="RefSeq" id="YP_009840815.1">
    <property type="nucleotide sequence ID" value="NC_048728.1"/>
</dbReference>
<dbReference type="SUPFAM" id="SSF54106">
    <property type="entry name" value="LysM domain"/>
    <property type="match status" value="1"/>
</dbReference>
<dbReference type="SMART" id="SM00644">
    <property type="entry name" value="Ami_2"/>
    <property type="match status" value="1"/>
</dbReference>
<dbReference type="GO" id="GO:0009253">
    <property type="term" value="P:peptidoglycan catabolic process"/>
    <property type="evidence" value="ECO:0007669"/>
    <property type="project" value="InterPro"/>
</dbReference>